<reference evidence="1 2" key="1">
    <citation type="submission" date="2019-10" db="EMBL/GenBank/DDBJ databases">
        <title>Assembly and Annotation for the nematode Trichostrongylus colubriformis.</title>
        <authorList>
            <person name="Martin J."/>
        </authorList>
    </citation>
    <scope>NUCLEOTIDE SEQUENCE [LARGE SCALE GENOMIC DNA]</scope>
    <source>
        <strain evidence="1">G859</strain>
        <tissue evidence="1">Whole worm</tissue>
    </source>
</reference>
<protein>
    <submittedName>
        <fullName evidence="1">Uncharacterized protein</fullName>
    </submittedName>
</protein>
<gene>
    <name evidence="1" type="ORF">GCK32_018726</name>
</gene>
<dbReference type="AlphaFoldDB" id="A0AAN8FGN1"/>
<evidence type="ECO:0000313" key="2">
    <source>
        <dbReference type="Proteomes" id="UP001331761"/>
    </source>
</evidence>
<dbReference type="EMBL" id="WIXE01009121">
    <property type="protein sequence ID" value="KAK5978705.1"/>
    <property type="molecule type" value="Genomic_DNA"/>
</dbReference>
<keyword evidence="2" id="KW-1185">Reference proteome</keyword>
<comment type="caution">
    <text evidence="1">The sequence shown here is derived from an EMBL/GenBank/DDBJ whole genome shotgun (WGS) entry which is preliminary data.</text>
</comment>
<evidence type="ECO:0000313" key="1">
    <source>
        <dbReference type="EMBL" id="KAK5978705.1"/>
    </source>
</evidence>
<sequence>MQCVRIRDNERRKLQRKVAFLRSQVHANNHHFISPNATPPKRCIVIGTDAIDEEVEALLNLGPSFAVSSCNPRSDEHSVVCLPQVRLSDSMEGEFESDRPGQVAIFHCIDTFSRNIGICSKTSNSYGAYTGVTSDGTSANLCEQIVSKIRIEPDSTGETRFEEAFAPQEQPLIQCE</sequence>
<name>A0AAN8FGN1_TRICO</name>
<accession>A0AAN8FGN1</accession>
<dbReference type="Proteomes" id="UP001331761">
    <property type="component" value="Unassembled WGS sequence"/>
</dbReference>
<proteinExistence type="predicted"/>
<organism evidence="1 2">
    <name type="scientific">Trichostrongylus colubriformis</name>
    <name type="common">Black scour worm</name>
    <dbReference type="NCBI Taxonomy" id="6319"/>
    <lineage>
        <taxon>Eukaryota</taxon>
        <taxon>Metazoa</taxon>
        <taxon>Ecdysozoa</taxon>
        <taxon>Nematoda</taxon>
        <taxon>Chromadorea</taxon>
        <taxon>Rhabditida</taxon>
        <taxon>Rhabditina</taxon>
        <taxon>Rhabditomorpha</taxon>
        <taxon>Strongyloidea</taxon>
        <taxon>Trichostrongylidae</taxon>
        <taxon>Trichostrongylus</taxon>
    </lineage>
</organism>